<comment type="subcellular location">
    <subcellularLocation>
        <location evidence="8">Secreted</location>
    </subcellularLocation>
</comment>
<dbReference type="GO" id="GO:0008237">
    <property type="term" value="F:metallopeptidase activity"/>
    <property type="evidence" value="ECO:0007669"/>
    <property type="project" value="UniProtKB-KW"/>
</dbReference>
<organism evidence="13 14">
    <name type="scientific">Streptoalloteichus tenebrarius (strain ATCC 17920 / DSM 40477 / JCM 4838 / CBS 697.72 / NBRC 16177 / NCIMB 11028 / NRRL B-12390 / A12253. 1 / ISP 5477)</name>
    <name type="common">Streptomyces tenebrarius</name>
    <dbReference type="NCBI Taxonomy" id="1933"/>
    <lineage>
        <taxon>Bacteria</taxon>
        <taxon>Bacillati</taxon>
        <taxon>Actinomycetota</taxon>
        <taxon>Actinomycetes</taxon>
        <taxon>Pseudonocardiales</taxon>
        <taxon>Pseudonocardiaceae</taxon>
        <taxon>Streptoalloteichus</taxon>
    </lineage>
</organism>
<comment type="cofactor">
    <cofactor evidence="8">
        <name>Zn(2+)</name>
        <dbReference type="ChEBI" id="CHEBI:29105"/>
    </cofactor>
</comment>
<evidence type="ECO:0000256" key="7">
    <source>
        <dbReference type="ARBA" id="ARBA00023049"/>
    </source>
</evidence>
<keyword evidence="5 8" id="KW-0378">Hydrolase</keyword>
<dbReference type="PANTHER" id="PTHR33794">
    <property type="entry name" value="BACILLOLYSIN"/>
    <property type="match status" value="1"/>
</dbReference>
<dbReference type="Pfam" id="PF07504">
    <property type="entry name" value="FTP"/>
    <property type="match status" value="1"/>
</dbReference>
<feature type="domain" description="FTP" evidence="12">
    <location>
        <begin position="87"/>
        <end position="133"/>
    </location>
</feature>
<feature type="region of interest" description="Disordered" evidence="9">
    <location>
        <begin position="47"/>
        <end position="70"/>
    </location>
</feature>
<comment type="function">
    <text evidence="8">Extracellular zinc metalloprotease.</text>
</comment>
<feature type="domain" description="Peptidase M4" evidence="10">
    <location>
        <begin position="287"/>
        <end position="363"/>
    </location>
</feature>
<dbReference type="InterPro" id="IPR027268">
    <property type="entry name" value="Peptidase_M4/M1_CTD_sf"/>
</dbReference>
<dbReference type="Proteomes" id="UP001205311">
    <property type="component" value="Unassembled WGS sequence"/>
</dbReference>
<evidence type="ECO:0000313" key="13">
    <source>
        <dbReference type="EMBL" id="MCP2261929.1"/>
    </source>
</evidence>
<dbReference type="EMBL" id="JAMTCP010000052">
    <property type="protein sequence ID" value="MCP2261929.1"/>
    <property type="molecule type" value="Genomic_DNA"/>
</dbReference>
<dbReference type="Pfam" id="PF02868">
    <property type="entry name" value="Peptidase_M4_C"/>
    <property type="match status" value="1"/>
</dbReference>
<evidence type="ECO:0000259" key="10">
    <source>
        <dbReference type="Pfam" id="PF01447"/>
    </source>
</evidence>
<evidence type="ECO:0000256" key="8">
    <source>
        <dbReference type="RuleBase" id="RU366073"/>
    </source>
</evidence>
<dbReference type="RefSeq" id="WP_253673415.1">
    <property type="nucleotide sequence ID" value="NZ_JAMTCP010000052.1"/>
</dbReference>
<evidence type="ECO:0000259" key="11">
    <source>
        <dbReference type="Pfam" id="PF02868"/>
    </source>
</evidence>
<dbReference type="CDD" id="cd09597">
    <property type="entry name" value="M4_TLP"/>
    <property type="match status" value="1"/>
</dbReference>
<feature type="chain" id="PRO_5045013685" description="Neutral metalloproteinase" evidence="8">
    <location>
        <begin position="29"/>
        <end position="546"/>
    </location>
</feature>
<evidence type="ECO:0000256" key="4">
    <source>
        <dbReference type="ARBA" id="ARBA00022729"/>
    </source>
</evidence>
<evidence type="ECO:0000256" key="3">
    <source>
        <dbReference type="ARBA" id="ARBA00022723"/>
    </source>
</evidence>
<keyword evidence="8" id="KW-0964">Secreted</keyword>
<name>A0ABT1I2B0_STRSD</name>
<reference evidence="13 14" key="1">
    <citation type="submission" date="2022-06" db="EMBL/GenBank/DDBJ databases">
        <title>Genomic Encyclopedia of Archaeal and Bacterial Type Strains, Phase II (KMG-II): from individual species to whole genera.</title>
        <authorList>
            <person name="Goeker M."/>
        </authorList>
    </citation>
    <scope>NUCLEOTIDE SEQUENCE [LARGE SCALE GENOMIC DNA]</scope>
    <source>
        <strain evidence="13 14">DSM 40477</strain>
    </source>
</reference>
<evidence type="ECO:0000259" key="12">
    <source>
        <dbReference type="Pfam" id="PF07504"/>
    </source>
</evidence>
<protein>
    <recommendedName>
        <fullName evidence="8">Neutral metalloproteinase</fullName>
        <ecNumber evidence="8">3.4.24.-</ecNumber>
    </recommendedName>
</protein>
<evidence type="ECO:0000313" key="14">
    <source>
        <dbReference type="Proteomes" id="UP001205311"/>
    </source>
</evidence>
<evidence type="ECO:0000256" key="6">
    <source>
        <dbReference type="ARBA" id="ARBA00022833"/>
    </source>
</evidence>
<keyword evidence="6 8" id="KW-0862">Zinc</keyword>
<dbReference type="InterPro" id="IPR011096">
    <property type="entry name" value="FTP_domain"/>
</dbReference>
<evidence type="ECO:0000256" key="9">
    <source>
        <dbReference type="SAM" id="MobiDB-lite"/>
    </source>
</evidence>
<evidence type="ECO:0000256" key="2">
    <source>
        <dbReference type="ARBA" id="ARBA00022670"/>
    </source>
</evidence>
<keyword evidence="7 8" id="KW-0482">Metalloprotease</keyword>
<dbReference type="Pfam" id="PF01447">
    <property type="entry name" value="Peptidase_M4"/>
    <property type="match status" value="1"/>
</dbReference>
<dbReference type="InterPro" id="IPR050728">
    <property type="entry name" value="Zinc_Metalloprotease_M4"/>
</dbReference>
<evidence type="ECO:0000256" key="1">
    <source>
        <dbReference type="ARBA" id="ARBA00009388"/>
    </source>
</evidence>
<keyword evidence="3" id="KW-0479">Metal-binding</keyword>
<evidence type="ECO:0000256" key="5">
    <source>
        <dbReference type="ARBA" id="ARBA00022801"/>
    </source>
</evidence>
<dbReference type="PANTHER" id="PTHR33794:SF1">
    <property type="entry name" value="BACILLOLYSIN"/>
    <property type="match status" value="1"/>
</dbReference>
<dbReference type="SUPFAM" id="SSF55486">
    <property type="entry name" value="Metalloproteases ('zincins'), catalytic domain"/>
    <property type="match status" value="1"/>
</dbReference>
<accession>A0ABT1I2B0</accession>
<comment type="caution">
    <text evidence="13">The sequence shown here is derived from an EMBL/GenBank/DDBJ whole genome shotgun (WGS) entry which is preliminary data.</text>
</comment>
<gene>
    <name evidence="13" type="ORF">LX15_005656</name>
</gene>
<dbReference type="Gene3D" id="1.10.390.10">
    <property type="entry name" value="Neutral Protease Domain 2"/>
    <property type="match status" value="1"/>
</dbReference>
<dbReference type="Gene3D" id="3.10.170.10">
    <property type="match status" value="1"/>
</dbReference>
<dbReference type="InterPro" id="IPR013856">
    <property type="entry name" value="Peptidase_M4_domain"/>
</dbReference>
<dbReference type="InterPro" id="IPR001570">
    <property type="entry name" value="Peptidase_M4_C_domain"/>
</dbReference>
<comment type="similarity">
    <text evidence="1 8">Belongs to the peptidase M4 family.</text>
</comment>
<keyword evidence="4 8" id="KW-0732">Signal</keyword>
<dbReference type="InterPro" id="IPR006311">
    <property type="entry name" value="TAT_signal"/>
</dbReference>
<proteinExistence type="inferred from homology"/>
<feature type="signal peptide" evidence="8">
    <location>
        <begin position="1"/>
        <end position="28"/>
    </location>
</feature>
<dbReference type="PRINTS" id="PR00730">
    <property type="entry name" value="THERMOLYSIN"/>
</dbReference>
<dbReference type="EC" id="3.4.24.-" evidence="8"/>
<sequence>MSRTRRGAALLATALALGVVAAAEPAFAAPAPPGSDADVQVDDLGRTREVTPRSPRPAPSGHGDLRAAGSAHAARLAGQFGATVGSLDVLSSRTTPAGGVVRLQQTIDGVPVLGGQVVEVLDTSGALVSAHGRTTRGRAGSFPADRTAAAEGAARSALDRVAAESGQGVTDLRVAETKPYWYDASLLGAEGAADAVPAFQVTVAGKNAEDRWTVVVDAGSKAALATWSDTHEAVNRAVCDANRRTVDGNDDRAFRCGTAFRVTRREGGPASSVADVNKVYDFFGDTAKFYASKVGTDLTNLIGVDYGDGAGKALRATVRVCVSGERCPYQNAFWSPQAQQMVFGEGVTTDDVTGHELTHGVTEHVSGLVYRGESGAINESLSDIFGEFVDLTNGSADDTPANRWKMGEGSALGVIRDMANPPAYNDPDRKGSSLWYPRYQTARDNSVFVHKNSGVGNKAAALIADGGSFNGQRVRGIGMDKSAALWWSVQNLLTSGADYAELGTALNTACRQNAAGGVAGTTSDDCAQVARVVTATEMTAKLRRQG</sequence>
<keyword evidence="2 8" id="KW-0645">Protease</keyword>
<keyword evidence="14" id="KW-1185">Reference proteome</keyword>
<dbReference type="PROSITE" id="PS51318">
    <property type="entry name" value="TAT"/>
    <property type="match status" value="1"/>
</dbReference>
<dbReference type="InterPro" id="IPR023612">
    <property type="entry name" value="Peptidase_M4"/>
</dbReference>
<feature type="domain" description="Peptidase M4 C-terminal" evidence="11">
    <location>
        <begin position="366"/>
        <end position="512"/>
    </location>
</feature>
<dbReference type="Gene3D" id="3.10.450.490">
    <property type="match status" value="1"/>
</dbReference>